<gene>
    <name evidence="4" type="ORF">HPBE_LOCUS8733</name>
</gene>
<dbReference type="AlphaFoldDB" id="A0A183FMT1"/>
<feature type="region of interest" description="Disordered" evidence="2">
    <location>
        <begin position="502"/>
        <end position="522"/>
    </location>
</feature>
<feature type="compositionally biased region" description="Polar residues" evidence="2">
    <location>
        <begin position="503"/>
        <end position="513"/>
    </location>
</feature>
<feature type="domain" description="DUF5641" evidence="3">
    <location>
        <begin position="4"/>
        <end position="97"/>
    </location>
</feature>
<proteinExistence type="predicted"/>
<dbReference type="EMBL" id="UZAH01026235">
    <property type="protein sequence ID" value="VDO77532.1"/>
    <property type="molecule type" value="Genomic_DNA"/>
</dbReference>
<reference evidence="6" key="2">
    <citation type="submission" date="2019-09" db="UniProtKB">
        <authorList>
            <consortium name="WormBaseParasite"/>
        </authorList>
    </citation>
    <scope>IDENTIFICATION</scope>
</reference>
<accession>A0A3P8BZX8</accession>
<accession>A0A183FMT1</accession>
<keyword evidence="5" id="KW-1185">Reference proteome</keyword>
<dbReference type="PANTHER" id="PTHR47331:SF2">
    <property type="match status" value="1"/>
</dbReference>
<feature type="region of interest" description="Disordered" evidence="2">
    <location>
        <begin position="458"/>
        <end position="482"/>
    </location>
</feature>
<dbReference type="Pfam" id="PF18701">
    <property type="entry name" value="DUF5641"/>
    <property type="match status" value="1"/>
</dbReference>
<evidence type="ECO:0000313" key="6">
    <source>
        <dbReference type="WBParaSite" id="HPBE_0000873201-mRNA-1"/>
    </source>
</evidence>
<dbReference type="OrthoDB" id="5868911at2759"/>
<reference evidence="4 5" key="1">
    <citation type="submission" date="2018-11" db="EMBL/GenBank/DDBJ databases">
        <authorList>
            <consortium name="Pathogen Informatics"/>
        </authorList>
    </citation>
    <scope>NUCLEOTIDE SEQUENCE [LARGE SCALE GENOMIC DNA]</scope>
</reference>
<protein>
    <submittedName>
        <fullName evidence="6">DUF5641 domain-containing protein</fullName>
    </submittedName>
</protein>
<keyword evidence="1" id="KW-0175">Coiled coil</keyword>
<sequence length="522" mass="59924">MSTHRLSENFWSMWHKMYLSALRETHKLHMDSKRAGNSYPKEGMVVLLADPDIPRNIWKMGMISALNRSADGNIREVEVRMPNGNIVRRPVNLLAPLELQDEGKPVGKLINKEDDGLSTSPQQNAQRQLYCDHGFYTCPQRCRPAVRRSVGTSQDDAINRTTKQQKEAFCTHLSLWKDICKSGSELFNKAQEHFEIIAKNDNAAIEDISRRLHLLQQTVQQQHQHALLTPLPTPQQKFLEAIQASLKSTNKCISTRADDLKRTTMNRMDELEREIHNLRSDIQQTETLQRKVEAVNQRVTMLREEVTGKLNEILENQRILPQIWSALQTRFKQQSTKAGDAVEATEELHLIDSITDQSDNSMHYQSPRQDDFKVEKHPEKSLVRDQLRKISLELKRVNHEIFSLSHRIEQERRRTEGRKDQQTRLEEMRKSKRALLGEEIRLKEKERKLQMELEEMAKVQSDEPNRVTQTKGHRNAITASIDPASQSAVADTLFTITPDATVADTSLANTSQPAVADSSLAD</sequence>
<feature type="coiled-coil region" evidence="1">
    <location>
        <begin position="261"/>
        <end position="305"/>
    </location>
</feature>
<evidence type="ECO:0000313" key="4">
    <source>
        <dbReference type="EMBL" id="VDO77532.1"/>
    </source>
</evidence>
<evidence type="ECO:0000256" key="2">
    <source>
        <dbReference type="SAM" id="MobiDB-lite"/>
    </source>
</evidence>
<dbReference type="InterPro" id="IPR040676">
    <property type="entry name" value="DUF5641"/>
</dbReference>
<dbReference type="PANTHER" id="PTHR47331">
    <property type="entry name" value="PHD-TYPE DOMAIN-CONTAINING PROTEIN"/>
    <property type="match status" value="1"/>
</dbReference>
<evidence type="ECO:0000259" key="3">
    <source>
        <dbReference type="Pfam" id="PF18701"/>
    </source>
</evidence>
<evidence type="ECO:0000313" key="5">
    <source>
        <dbReference type="Proteomes" id="UP000050761"/>
    </source>
</evidence>
<evidence type="ECO:0000256" key="1">
    <source>
        <dbReference type="SAM" id="Coils"/>
    </source>
</evidence>
<dbReference type="WBParaSite" id="HPBE_0000873201-mRNA-1">
    <property type="protein sequence ID" value="HPBE_0000873201-mRNA-1"/>
    <property type="gene ID" value="HPBE_0000873201"/>
</dbReference>
<organism evidence="5 6">
    <name type="scientific">Heligmosomoides polygyrus</name>
    <name type="common">Parasitic roundworm</name>
    <dbReference type="NCBI Taxonomy" id="6339"/>
    <lineage>
        <taxon>Eukaryota</taxon>
        <taxon>Metazoa</taxon>
        <taxon>Ecdysozoa</taxon>
        <taxon>Nematoda</taxon>
        <taxon>Chromadorea</taxon>
        <taxon>Rhabditida</taxon>
        <taxon>Rhabditina</taxon>
        <taxon>Rhabditomorpha</taxon>
        <taxon>Strongyloidea</taxon>
        <taxon>Heligmosomidae</taxon>
        <taxon>Heligmosomoides</taxon>
    </lineage>
</organism>
<name>A0A183FMT1_HELPZ</name>
<dbReference type="Proteomes" id="UP000050761">
    <property type="component" value="Unassembled WGS sequence"/>
</dbReference>